<accession>A0ABV6J5F1</accession>
<dbReference type="RefSeq" id="WP_204818307.1">
    <property type="nucleotide sequence ID" value="NZ_JANHOF010000004.1"/>
</dbReference>
<sequence length="737" mass="83890">MLIKDALGRKKDLRRGHVFLIGDEMDGQPQFFDYRNVEQQLFSPKEPILFSSLSQSGFAHRLTSLTVTESDGSTCIHQYMSITNLHPTQARSGQWYFQNVEVSHGHFYVHENEDYVPFNSVPKAWFEGMALEHARIDSTCGSLLDQDGSVCIRYKADSSSIVEFIAGAGDFSQLLKFEMQLAPGETKQIQVEIYDTWVKKTDSLEHHVNKAFITEESAIAKSRRNWSECLSNQTEIYVPEAVIQTIFDTAQTNSLQLIAQREDGSALPGQGGFNDYTVVYTWEVSNYLRILTRLGKADIVKRTLKYFLSTQENSIGPDGDILSPEGSFRAYIFWMGETGSVLGLLADYYLVTKDREWLQANLSIILKACEWVCKERNATKEYKEDGSKAAHFGLLPKGRVHDWPDKGYFYFSNVTTWEGLSSMAAALADIEHPDADRYIAEANEYKVCILESIRQVTSVDHDNVRWLPNEVYTRMDVRSGVYALDGPLSFIDTGLIQPSDDIIPEIEHMMRKHYAMSDLFAVKLPGMEDQKLGEIQEQYAGSMIDLYYVNSAEKVWHKIWSLRGEREKALRYFYSTMAFSTTLDTFHVHERFCPELPWLSPWQPNGSGNGRIMEMILNTLFIIESNKLYLLPCAPAEWLDVGKHVQVNHIATVFGKLSLFIERSSLRSIHVKLSLPKGIEQLSLNLILRNNYRIHAIDELRIDGEVSDWHGSIGVNTLALNDPGQEMNFNVVLSTSD</sequence>
<evidence type="ECO:0000313" key="1">
    <source>
        <dbReference type="EMBL" id="MFC0391022.1"/>
    </source>
</evidence>
<dbReference type="SUPFAM" id="SSF48208">
    <property type="entry name" value="Six-hairpin glycosidases"/>
    <property type="match status" value="1"/>
</dbReference>
<reference evidence="1 2" key="1">
    <citation type="submission" date="2024-09" db="EMBL/GenBank/DDBJ databases">
        <authorList>
            <person name="Sun Q."/>
            <person name="Mori K."/>
        </authorList>
    </citation>
    <scope>NUCLEOTIDE SEQUENCE [LARGE SCALE GENOMIC DNA]</scope>
    <source>
        <strain evidence="1 2">CCM 4839</strain>
    </source>
</reference>
<gene>
    <name evidence="1" type="ORF">ACFFJ8_06500</name>
</gene>
<name>A0ABV6J5F1_9BACL</name>
<dbReference type="InterPro" id="IPR012341">
    <property type="entry name" value="6hp_glycosidase-like_sf"/>
</dbReference>
<protein>
    <recommendedName>
        <fullName evidence="3">Alpha-L-rhamnosidase six-hairpin glycosidase domain-containing protein</fullName>
    </recommendedName>
</protein>
<dbReference type="Proteomes" id="UP001589818">
    <property type="component" value="Unassembled WGS sequence"/>
</dbReference>
<dbReference type="Gene3D" id="1.50.10.10">
    <property type="match status" value="1"/>
</dbReference>
<organism evidence="1 2">
    <name type="scientific">Paenibacillus mendelii</name>
    <dbReference type="NCBI Taxonomy" id="206163"/>
    <lineage>
        <taxon>Bacteria</taxon>
        <taxon>Bacillati</taxon>
        <taxon>Bacillota</taxon>
        <taxon>Bacilli</taxon>
        <taxon>Bacillales</taxon>
        <taxon>Paenibacillaceae</taxon>
        <taxon>Paenibacillus</taxon>
    </lineage>
</organism>
<proteinExistence type="predicted"/>
<dbReference type="EMBL" id="JBHLVF010000010">
    <property type="protein sequence ID" value="MFC0391022.1"/>
    <property type="molecule type" value="Genomic_DNA"/>
</dbReference>
<keyword evidence="2" id="KW-1185">Reference proteome</keyword>
<comment type="caution">
    <text evidence="1">The sequence shown here is derived from an EMBL/GenBank/DDBJ whole genome shotgun (WGS) entry which is preliminary data.</text>
</comment>
<dbReference type="InterPro" id="IPR008928">
    <property type="entry name" value="6-hairpin_glycosidase_sf"/>
</dbReference>
<evidence type="ECO:0008006" key="3">
    <source>
        <dbReference type="Google" id="ProtNLM"/>
    </source>
</evidence>
<evidence type="ECO:0000313" key="2">
    <source>
        <dbReference type="Proteomes" id="UP001589818"/>
    </source>
</evidence>